<evidence type="ECO:0000313" key="1">
    <source>
        <dbReference type="EMBL" id="KAJ1107696.1"/>
    </source>
</evidence>
<sequence length="112" mass="11975">MGAVDAPPDAPWDPVGRAAPPRVALATWKNTVETGALLRPPPLLWDVTSRGESVERQTVSLGPARQAIIKAKAAEDAGPRSPLPAARICAEARECHPETIEPESFFSPPSRF</sequence>
<evidence type="ECO:0000313" key="2">
    <source>
        <dbReference type="Proteomes" id="UP001066276"/>
    </source>
</evidence>
<name>A0AAV7MWF4_PLEWA</name>
<protein>
    <submittedName>
        <fullName evidence="1">Uncharacterized protein</fullName>
    </submittedName>
</protein>
<dbReference type="AlphaFoldDB" id="A0AAV7MWF4"/>
<gene>
    <name evidence="1" type="ORF">NDU88_005085</name>
</gene>
<proteinExistence type="predicted"/>
<accession>A0AAV7MWF4</accession>
<dbReference type="EMBL" id="JANPWB010000013">
    <property type="protein sequence ID" value="KAJ1107696.1"/>
    <property type="molecule type" value="Genomic_DNA"/>
</dbReference>
<organism evidence="1 2">
    <name type="scientific">Pleurodeles waltl</name>
    <name type="common">Iberian ribbed newt</name>
    <dbReference type="NCBI Taxonomy" id="8319"/>
    <lineage>
        <taxon>Eukaryota</taxon>
        <taxon>Metazoa</taxon>
        <taxon>Chordata</taxon>
        <taxon>Craniata</taxon>
        <taxon>Vertebrata</taxon>
        <taxon>Euteleostomi</taxon>
        <taxon>Amphibia</taxon>
        <taxon>Batrachia</taxon>
        <taxon>Caudata</taxon>
        <taxon>Salamandroidea</taxon>
        <taxon>Salamandridae</taxon>
        <taxon>Pleurodelinae</taxon>
        <taxon>Pleurodeles</taxon>
    </lineage>
</organism>
<reference evidence="1" key="1">
    <citation type="journal article" date="2022" name="bioRxiv">
        <title>Sequencing and chromosome-scale assembly of the giantPleurodeles waltlgenome.</title>
        <authorList>
            <person name="Brown T."/>
            <person name="Elewa A."/>
            <person name="Iarovenko S."/>
            <person name="Subramanian E."/>
            <person name="Araus A.J."/>
            <person name="Petzold A."/>
            <person name="Susuki M."/>
            <person name="Suzuki K.-i.T."/>
            <person name="Hayashi T."/>
            <person name="Toyoda A."/>
            <person name="Oliveira C."/>
            <person name="Osipova E."/>
            <person name="Leigh N.D."/>
            <person name="Simon A."/>
            <person name="Yun M.H."/>
        </authorList>
    </citation>
    <scope>NUCLEOTIDE SEQUENCE</scope>
    <source>
        <strain evidence="1">20211129_DDA</strain>
        <tissue evidence="1">Liver</tissue>
    </source>
</reference>
<keyword evidence="2" id="KW-1185">Reference proteome</keyword>
<dbReference type="Proteomes" id="UP001066276">
    <property type="component" value="Chromosome 9"/>
</dbReference>
<comment type="caution">
    <text evidence="1">The sequence shown here is derived from an EMBL/GenBank/DDBJ whole genome shotgun (WGS) entry which is preliminary data.</text>
</comment>